<sequence>MLKHGILSVCLSLCFFVGKAQTADDWKTYYDEIGTLDDVETATWEETYDVLNELASSKLNLNTATQQDLERIPFLSAQQIEDIVAYIYRYAPLQSVDELAMIESLDAPRRRLLQCFVEVKPVEETAFPSLRNILKYGKHELTGYARIPLYKRKGNVNGYLGDPLKHWMRYTFNYGQYLKIGFIGSKDTGEPFFKGRNAAGYDFYSAYALVRTKGLVNTLVVGRYRLRFGMGLVMNNDYSFGKLGTLAVLGRNTDHISGHSSRSEANYLQGAAVRLALTKHISTTVFASYRPIDATMNKDSTTIATILETGYHRTPSEMNRRRNAMQTALGARLYWSDKGFHVGLSGIYTSFNHELRPDTLQLFRRWRPRGSCFYNLGVDYGYQNHRLMISGETATGDCGALATLNIISYQPLDNLTFIALQRFYSYRYYGLFATSFSENGHVQNESGYYIGASWTPLRNLRLMWYSDYASMPWARYRVSKSSHAWDHLVQATWIPGAFNLNARYRLHRRQYDNAEKTMLIPQTEHRVRLSATYTSAHWQNRVQTDWAYTKSQQTARGWMLTEYLNYQSGLFKGGMQVAWFHTDSYDSRVYAYEPGLLYTFSFPSFYGHGMRYMLHAQADVTSHLRLIAQVGHTHYTDRDGISSGLQQIDGRSQTDIDLQIRWKF</sequence>
<protein>
    <submittedName>
        <fullName evidence="2">Helix-hairpin-helix domain-containing protein</fullName>
    </submittedName>
</protein>
<dbReference type="InterPro" id="IPR010994">
    <property type="entry name" value="RuvA_2-like"/>
</dbReference>
<evidence type="ECO:0000313" key="2">
    <source>
        <dbReference type="EMBL" id="BFO71881.1"/>
    </source>
</evidence>
<feature type="chain" id="PRO_5044206971" evidence="1">
    <location>
        <begin position="23"/>
        <end position="664"/>
    </location>
</feature>
<proteinExistence type="predicted"/>
<gene>
    <name evidence="2" type="ORF">GTC17253_18470</name>
</gene>
<accession>A0AB33IQD9</accession>
<keyword evidence="1" id="KW-0732">Signal</keyword>
<dbReference type="EMBL" id="AP035785">
    <property type="protein sequence ID" value="BFO71881.1"/>
    <property type="molecule type" value="Genomic_DNA"/>
</dbReference>
<organism evidence="2">
    <name type="scientific">Prevotella sp. GTC17253</name>
    <dbReference type="NCBI Taxonomy" id="3236793"/>
    <lineage>
        <taxon>Bacteria</taxon>
        <taxon>Pseudomonadati</taxon>
        <taxon>Bacteroidota</taxon>
        <taxon>Bacteroidia</taxon>
        <taxon>Bacteroidales</taxon>
        <taxon>Prevotellaceae</taxon>
        <taxon>Prevotella</taxon>
    </lineage>
</organism>
<name>A0AB33IQD9_9BACT</name>
<dbReference type="AlphaFoldDB" id="A0AB33IQD9"/>
<feature type="signal peptide" evidence="1">
    <location>
        <begin position="1"/>
        <end position="22"/>
    </location>
</feature>
<evidence type="ECO:0000256" key="1">
    <source>
        <dbReference type="SAM" id="SignalP"/>
    </source>
</evidence>
<dbReference type="SUPFAM" id="SSF47781">
    <property type="entry name" value="RuvA domain 2-like"/>
    <property type="match status" value="1"/>
</dbReference>
<reference evidence="2" key="1">
    <citation type="submission" date="2024-07" db="EMBL/GenBank/DDBJ databases">
        <title>Complete genome sequence of Prevotella sp. YM-2024 GTC17253.</title>
        <authorList>
            <person name="Hayashi M."/>
            <person name="Muto Y."/>
            <person name="Tanaka K."/>
            <person name="Niwa H."/>
        </authorList>
    </citation>
    <scope>NUCLEOTIDE SEQUENCE</scope>
    <source>
        <strain evidence="2">GTC17253</strain>
    </source>
</reference>